<dbReference type="EMBL" id="LSYV01000047">
    <property type="protein sequence ID" value="KXZ46200.1"/>
    <property type="molecule type" value="Genomic_DNA"/>
</dbReference>
<keyword evidence="2" id="KW-1185">Reference proteome</keyword>
<evidence type="ECO:0000313" key="1">
    <source>
        <dbReference type="EMBL" id="KXZ46200.1"/>
    </source>
</evidence>
<gene>
    <name evidence="1" type="ORF">GPECTOR_46g269</name>
</gene>
<organism evidence="1 2">
    <name type="scientific">Gonium pectorale</name>
    <name type="common">Green alga</name>
    <dbReference type="NCBI Taxonomy" id="33097"/>
    <lineage>
        <taxon>Eukaryota</taxon>
        <taxon>Viridiplantae</taxon>
        <taxon>Chlorophyta</taxon>
        <taxon>core chlorophytes</taxon>
        <taxon>Chlorophyceae</taxon>
        <taxon>CS clade</taxon>
        <taxon>Chlamydomonadales</taxon>
        <taxon>Volvocaceae</taxon>
        <taxon>Gonium</taxon>
    </lineage>
</organism>
<reference evidence="2" key="1">
    <citation type="journal article" date="2016" name="Nat. Commun.">
        <title>The Gonium pectorale genome demonstrates co-option of cell cycle regulation during the evolution of multicellularity.</title>
        <authorList>
            <person name="Hanschen E.R."/>
            <person name="Marriage T.N."/>
            <person name="Ferris P.J."/>
            <person name="Hamaji T."/>
            <person name="Toyoda A."/>
            <person name="Fujiyama A."/>
            <person name="Neme R."/>
            <person name="Noguchi H."/>
            <person name="Minakuchi Y."/>
            <person name="Suzuki M."/>
            <person name="Kawai-Toyooka H."/>
            <person name="Smith D.R."/>
            <person name="Sparks H."/>
            <person name="Anderson J."/>
            <person name="Bakaric R."/>
            <person name="Luria V."/>
            <person name="Karger A."/>
            <person name="Kirschner M.W."/>
            <person name="Durand P.M."/>
            <person name="Michod R.E."/>
            <person name="Nozaki H."/>
            <person name="Olson B.J."/>
        </authorList>
    </citation>
    <scope>NUCLEOTIDE SEQUENCE [LARGE SCALE GENOMIC DNA]</scope>
    <source>
        <strain evidence="2">NIES-2863</strain>
    </source>
</reference>
<dbReference type="AlphaFoldDB" id="A0A150GA29"/>
<protein>
    <submittedName>
        <fullName evidence="1">Uncharacterized protein</fullName>
    </submittedName>
</protein>
<dbReference type="Proteomes" id="UP000075714">
    <property type="component" value="Unassembled WGS sequence"/>
</dbReference>
<name>A0A150GA29_GONPE</name>
<proteinExistence type="predicted"/>
<sequence>MTKYLVLHVPEGHMVWLDCDRAGTSGRPPLVPVAKRMIITYISYKTCTYVDMVLKPVPRCLRILARVKQAVKTKDRLLGWVREKVQAKPDQPPSRWRLF</sequence>
<evidence type="ECO:0000313" key="2">
    <source>
        <dbReference type="Proteomes" id="UP000075714"/>
    </source>
</evidence>
<accession>A0A150GA29</accession>
<comment type="caution">
    <text evidence="1">The sequence shown here is derived from an EMBL/GenBank/DDBJ whole genome shotgun (WGS) entry which is preliminary data.</text>
</comment>